<dbReference type="Pfam" id="PF03176">
    <property type="entry name" value="MMPL"/>
    <property type="match status" value="2"/>
</dbReference>
<protein>
    <submittedName>
        <fullName evidence="8">Efflux RND transporter permease subunit</fullName>
    </submittedName>
</protein>
<evidence type="ECO:0000256" key="5">
    <source>
        <dbReference type="ARBA" id="ARBA00023136"/>
    </source>
</evidence>
<dbReference type="PANTHER" id="PTHR33406">
    <property type="entry name" value="MEMBRANE PROTEIN MJ1562-RELATED"/>
    <property type="match status" value="1"/>
</dbReference>
<dbReference type="AlphaFoldDB" id="A0AAE4K601"/>
<sequence>MRFLNGFLSLARLEALAFRARLPILLALLGFTALMAVFSLQLRMDAGFEKQIPSDHEYVATLHQYKDELFGANRLNIVLRARHGSIWTRDGLTRLNAMTQAVMFLPNINRLGVQSLWTPNTFVNEITEEGFRADPVIAGTVTPDNLTPEVIAGIRDSANNGGFVGTLVSRSQDSAMIIAEINEFDANGKKVDYLAYNKLLNDLRAKYENADFEVQIIGFAKQIGDVADGAQGVLKFCVMALLLTALAVYWYCRSLPFTLLPIVCSLVSLVWQFGTLHLLGYGLDPLAVLVPFLVFAIGVSHGVQQINYIVRGIAAGMGCDEAARASFRGLLVPGVLALVTAFVSFITLTLIPIPMVKELAITASIGVGYKIITNLVMLPLAASLLKVDKAYADAAMRAQQKRARWLQVFARAAHPRNARGIVLVTLLLFAASVWYSSDRLVGTLQAGAPELRADSRYNLDAKAIAENYDTGLDWLSVILATPENSCDQVAFGRYQDQFDAAMAQVPGVMSVSSFAQQMKIYNEGYNEGNPAMYSVPLDPANYAALAVEIGRVRGFLSKDCSMLATHLYLTDHKASTINGVIAAVKQYRSAHPLPGLSIRLAAGNAGVIAAVNEEVEKSELPMMLYVYAAIVVLVFAVYRDLRAVVACCLPLTVATFIGYAFMKQLQIGLTVATLPVMVLAVGIGVDYAFYIYSRLQVHLAAGETIDVALEKSIQEIGVATIFTAITLAIGVATWSFSQLKFQADMGKLLAFMFIVNLIMAMTALPAFAVVLDRLFPRKGKIKVNSMMSH</sequence>
<dbReference type="EMBL" id="JAVRAA010000016">
    <property type="protein sequence ID" value="MDT0339899.1"/>
    <property type="molecule type" value="Genomic_DNA"/>
</dbReference>
<dbReference type="InterPro" id="IPR004869">
    <property type="entry name" value="MMPL_dom"/>
</dbReference>
<evidence type="ECO:0000313" key="8">
    <source>
        <dbReference type="EMBL" id="MDT0339899.1"/>
    </source>
</evidence>
<feature type="transmembrane region" description="Helical" evidence="6">
    <location>
        <begin position="286"/>
        <end position="310"/>
    </location>
</feature>
<evidence type="ECO:0000256" key="1">
    <source>
        <dbReference type="ARBA" id="ARBA00004651"/>
    </source>
</evidence>
<dbReference type="Gene3D" id="1.20.1640.10">
    <property type="entry name" value="Multidrug efflux transporter AcrB transmembrane domain"/>
    <property type="match status" value="2"/>
</dbReference>
<evidence type="ECO:0000256" key="6">
    <source>
        <dbReference type="SAM" id="Phobius"/>
    </source>
</evidence>
<feature type="transmembrane region" description="Helical" evidence="6">
    <location>
        <begin position="620"/>
        <end position="638"/>
    </location>
</feature>
<dbReference type="SUPFAM" id="SSF82866">
    <property type="entry name" value="Multidrug efflux transporter AcrB transmembrane domain"/>
    <property type="match status" value="2"/>
</dbReference>
<feature type="transmembrane region" description="Helical" evidence="6">
    <location>
        <begin position="667"/>
        <end position="692"/>
    </location>
</feature>
<evidence type="ECO:0000256" key="3">
    <source>
        <dbReference type="ARBA" id="ARBA00022692"/>
    </source>
</evidence>
<feature type="domain" description="SSD" evidence="7">
    <location>
        <begin position="653"/>
        <end position="770"/>
    </location>
</feature>
<accession>A0AAE4K601</accession>
<feature type="transmembrane region" description="Helical" evidence="6">
    <location>
        <begin position="330"/>
        <end position="353"/>
    </location>
</feature>
<evidence type="ECO:0000256" key="4">
    <source>
        <dbReference type="ARBA" id="ARBA00022989"/>
    </source>
</evidence>
<dbReference type="PROSITE" id="PS50156">
    <property type="entry name" value="SSD"/>
    <property type="match status" value="2"/>
</dbReference>
<dbReference type="InterPro" id="IPR000731">
    <property type="entry name" value="SSD"/>
</dbReference>
<feature type="transmembrane region" description="Helical" evidence="6">
    <location>
        <begin position="420"/>
        <end position="437"/>
    </location>
</feature>
<dbReference type="GO" id="GO:0005886">
    <property type="term" value="C:plasma membrane"/>
    <property type="evidence" value="ECO:0007669"/>
    <property type="project" value="UniProtKB-SubCell"/>
</dbReference>
<gene>
    <name evidence="8" type="ORF">RJN63_23935</name>
</gene>
<feature type="transmembrane region" description="Helical" evidence="6">
    <location>
        <begin position="359"/>
        <end position="381"/>
    </location>
</feature>
<reference evidence="8" key="1">
    <citation type="submission" date="2023-02" db="EMBL/GenBank/DDBJ databases">
        <title>Description of Herbaspirillum huttiense subsp. nephrolepsisexaltata and Herbaspirillum huttiense subsp. lycopersicon.</title>
        <authorList>
            <person name="Poudel M."/>
            <person name="Sharma A."/>
            <person name="Goss E."/>
            <person name="Tapia J.H."/>
            <person name="Harmon C.M."/>
            <person name="Jones J.B."/>
        </authorList>
    </citation>
    <scope>NUCLEOTIDE SEQUENCE</scope>
    <source>
        <strain evidence="8">NC40101</strain>
    </source>
</reference>
<dbReference type="RefSeq" id="WP_310838484.1">
    <property type="nucleotide sequence ID" value="NZ_JAVLSM010000015.1"/>
</dbReference>
<dbReference type="PANTHER" id="PTHR33406:SF10">
    <property type="entry name" value="SSD DOMAIN-CONTAINING PROTEIN"/>
    <property type="match status" value="1"/>
</dbReference>
<keyword evidence="4 6" id="KW-1133">Transmembrane helix</keyword>
<feature type="transmembrane region" description="Helical" evidence="6">
    <location>
        <begin position="713"/>
        <end position="736"/>
    </location>
</feature>
<keyword evidence="3 6" id="KW-0812">Transmembrane</keyword>
<feature type="transmembrane region" description="Helical" evidence="6">
    <location>
        <begin position="748"/>
        <end position="771"/>
    </location>
</feature>
<comment type="caution">
    <text evidence="8">The sequence shown here is derived from an EMBL/GenBank/DDBJ whole genome shotgun (WGS) entry which is preliminary data.</text>
</comment>
<organism evidence="8">
    <name type="scientific">Herbaspirillum huttiense subsp. nephrolepidis</name>
    <dbReference type="NCBI Taxonomy" id="3075126"/>
    <lineage>
        <taxon>Bacteria</taxon>
        <taxon>Pseudomonadati</taxon>
        <taxon>Pseudomonadota</taxon>
        <taxon>Betaproteobacteria</taxon>
        <taxon>Burkholderiales</taxon>
        <taxon>Oxalobacteraceae</taxon>
        <taxon>Herbaspirillum</taxon>
    </lineage>
</organism>
<dbReference type="InterPro" id="IPR050545">
    <property type="entry name" value="Mycobact_MmpL"/>
</dbReference>
<evidence type="ECO:0000256" key="2">
    <source>
        <dbReference type="ARBA" id="ARBA00022475"/>
    </source>
</evidence>
<keyword evidence="2" id="KW-1003">Cell membrane</keyword>
<keyword evidence="5 6" id="KW-0472">Membrane</keyword>
<name>A0AAE4K601_9BURK</name>
<evidence type="ECO:0000259" key="7">
    <source>
        <dbReference type="PROSITE" id="PS50156"/>
    </source>
</evidence>
<feature type="domain" description="SSD" evidence="7">
    <location>
        <begin position="257"/>
        <end position="384"/>
    </location>
</feature>
<feature type="transmembrane region" description="Helical" evidence="6">
    <location>
        <begin position="20"/>
        <end position="40"/>
    </location>
</feature>
<proteinExistence type="predicted"/>
<feature type="transmembrane region" description="Helical" evidence="6">
    <location>
        <begin position="259"/>
        <end position="280"/>
    </location>
</feature>
<feature type="transmembrane region" description="Helical" evidence="6">
    <location>
        <begin position="643"/>
        <end position="661"/>
    </location>
</feature>
<comment type="subcellular location">
    <subcellularLocation>
        <location evidence="1">Cell membrane</location>
        <topology evidence="1">Multi-pass membrane protein</topology>
    </subcellularLocation>
</comment>